<gene>
    <name evidence="9" type="ORF">G195_002298</name>
</gene>
<dbReference type="EC" id="2.3.2.26" evidence="3"/>
<dbReference type="FunFam" id="3.30.2160.10:FF:000001">
    <property type="entry name" value="E3 ubiquitin-protein ligase NEDD4-like"/>
    <property type="match status" value="1"/>
</dbReference>
<keyword evidence="4" id="KW-0808">Transferase</keyword>
<dbReference type="SMART" id="SM00119">
    <property type="entry name" value="HECTc"/>
    <property type="match status" value="2"/>
</dbReference>
<evidence type="ECO:0000256" key="7">
    <source>
        <dbReference type="SAM" id="MobiDB-lite"/>
    </source>
</evidence>
<dbReference type="FunFam" id="3.90.1750.10:FF:000031">
    <property type="entry name" value="E3 ubiquitin-protein ligase TOM1"/>
    <property type="match status" value="1"/>
</dbReference>
<dbReference type="Gene3D" id="3.30.2410.10">
    <property type="entry name" value="Hect, E3 ligase catalytic domain"/>
    <property type="match status" value="2"/>
</dbReference>
<dbReference type="GO" id="GO:0061630">
    <property type="term" value="F:ubiquitin protein ligase activity"/>
    <property type="evidence" value="ECO:0007669"/>
    <property type="project" value="UniProtKB-EC"/>
</dbReference>
<dbReference type="InterPro" id="IPR050409">
    <property type="entry name" value="E3_ubiq-protein_ligase"/>
</dbReference>
<feature type="domain" description="HECT" evidence="8">
    <location>
        <begin position="128"/>
        <end position="411"/>
    </location>
</feature>
<dbReference type="GO" id="GO:0005737">
    <property type="term" value="C:cytoplasm"/>
    <property type="evidence" value="ECO:0007669"/>
    <property type="project" value="TreeGrafter"/>
</dbReference>
<reference evidence="9" key="2">
    <citation type="submission" date="2020-02" db="EMBL/GenBank/DDBJ databases">
        <authorList>
            <person name="Studholme D.J."/>
        </authorList>
    </citation>
    <scope>NUCLEOTIDE SEQUENCE</scope>
    <source>
        <strain evidence="9">00238/432</strain>
    </source>
</reference>
<comment type="catalytic activity">
    <reaction evidence="1">
        <text>S-ubiquitinyl-[E2 ubiquitin-conjugating enzyme]-L-cysteine + [acceptor protein]-L-lysine = [E2 ubiquitin-conjugating enzyme]-L-cysteine + N(6)-ubiquitinyl-[acceptor protein]-L-lysine.</text>
        <dbReference type="EC" id="2.3.2.26"/>
    </reaction>
</comment>
<dbReference type="Proteomes" id="UP000702964">
    <property type="component" value="Unassembled WGS sequence"/>
</dbReference>
<dbReference type="PROSITE" id="PS50237">
    <property type="entry name" value="HECT"/>
    <property type="match status" value="2"/>
</dbReference>
<feature type="domain" description="HECT" evidence="8">
    <location>
        <begin position="733"/>
        <end position="1072"/>
    </location>
</feature>
<dbReference type="GO" id="GO:0016567">
    <property type="term" value="P:protein ubiquitination"/>
    <property type="evidence" value="ECO:0007669"/>
    <property type="project" value="TreeGrafter"/>
</dbReference>
<evidence type="ECO:0000256" key="3">
    <source>
        <dbReference type="ARBA" id="ARBA00012485"/>
    </source>
</evidence>
<feature type="region of interest" description="Disordered" evidence="7">
    <location>
        <begin position="515"/>
        <end position="543"/>
    </location>
</feature>
<dbReference type="PANTHER" id="PTHR11254">
    <property type="entry name" value="HECT DOMAIN UBIQUITIN-PROTEIN LIGASE"/>
    <property type="match status" value="1"/>
</dbReference>
<keyword evidence="5 6" id="KW-0833">Ubl conjugation pathway</keyword>
<reference evidence="9" key="1">
    <citation type="journal article" date="2015" name="Genom Data">
        <title>Draft genome sequences of Phytophthora kernoviae and Phytophthora ramorum lineage EU2 from Scotland.</title>
        <authorList>
            <person name="Sambles C."/>
            <person name="Schlenzig A."/>
            <person name="O'Neill P."/>
            <person name="Grant M."/>
            <person name="Studholme D.J."/>
        </authorList>
    </citation>
    <scope>NUCLEOTIDE SEQUENCE</scope>
    <source>
        <strain evidence="9">00238/432</strain>
    </source>
</reference>
<dbReference type="AlphaFoldDB" id="A0A8J4SLM8"/>
<evidence type="ECO:0000256" key="6">
    <source>
        <dbReference type="PROSITE-ProRule" id="PRU00104"/>
    </source>
</evidence>
<dbReference type="Pfam" id="PF00632">
    <property type="entry name" value="HECT"/>
    <property type="match status" value="2"/>
</dbReference>
<dbReference type="InterPro" id="IPR000569">
    <property type="entry name" value="HECT_dom"/>
</dbReference>
<accession>A0A8J4SLM8</accession>
<dbReference type="Gene3D" id="3.30.2160.10">
    <property type="entry name" value="Hect, E3 ligase catalytic domain"/>
    <property type="match status" value="2"/>
</dbReference>
<evidence type="ECO:0000256" key="4">
    <source>
        <dbReference type="ARBA" id="ARBA00022679"/>
    </source>
</evidence>
<evidence type="ECO:0000259" key="8">
    <source>
        <dbReference type="PROSITE" id="PS50237"/>
    </source>
</evidence>
<dbReference type="PANTHER" id="PTHR11254:SF440">
    <property type="entry name" value="E3 UBIQUITIN-PROTEIN LIGASE NEDD-4"/>
    <property type="match status" value="1"/>
</dbReference>
<dbReference type="CDD" id="cd00078">
    <property type="entry name" value="HECTc"/>
    <property type="match status" value="1"/>
</dbReference>
<comment type="caution">
    <text evidence="9">The sequence shown here is derived from an EMBL/GenBank/DDBJ whole genome shotgun (WGS) entry which is preliminary data.</text>
</comment>
<evidence type="ECO:0000256" key="2">
    <source>
        <dbReference type="ARBA" id="ARBA00004906"/>
    </source>
</evidence>
<feature type="region of interest" description="Disordered" evidence="7">
    <location>
        <begin position="603"/>
        <end position="637"/>
    </location>
</feature>
<evidence type="ECO:0000313" key="10">
    <source>
        <dbReference type="Proteomes" id="UP000702964"/>
    </source>
</evidence>
<sequence>MEKEHLQFPGYVARFKEEAVDPEVVVLTASEAKSMIVELHNEVKSMKIEAVLVADADALAFATGPPSSRNVDVKGLLELAGKDFPTKFAHFVAYASSLLVPVELEVLKLFLRRDHVVEESIEYFCCMDDTDTRSVVRIDFAEETGVDAGGVHREWFALVTELIVNPALGVFNCANHDTQTYFFNANSAQTISDDHLGYFFASGRLVGRALLEGEMMGFHFALALLKIILGIPITFRDFEELDPVAYKGILWMLENDGAETLGLDFTATKRGEGGNVTTVELVPHGQDILVTDSNKYDYAEHWLHYYLLESVSSQLYVFLKGLYQVIPRQLFMLFDAAELDYMICGCDSIDATDWEINSRCSKNLLGTRMLRWFWELVRGMTFEYRRRLLQFATGCSRVPLGGFRHLTSHDGQICPFTVKVWLMACRRNRHLLDLEAPLLSGESVDHRIDAATREAEAGYTVCASCEFENFKRFEYCVLCGDKLSSMSMTTDDEDGAEDGDEESFMPPAHLVASGERPTHLMSPRPRKMSSLSRQQRRARNRKEWSRKLDVEGKLFWYRSSGGNVPVSSAVEAQLPGYTVTFKLSKGEDEKKELEELEELKELKELKELEEGGSDEEPARESEPVLAIEQPQDDKESNENEFKILPSDVGVELVEASVADPAEFATGKSTLVEAGPERRKEIVSIATSDFPSKYAHFVVNTAALIIPAEIEFLKLSVHREYMLEESMDHMFCIQPKNLRSFMRINFLDESGVDAGGVHREWFMLVNELLASSTLRLFICTNNADQSYFLNPQSRTEVGEDHLAYYFATGRLIGRALLEGGIWGFHLALPLLKMILGVPVTLADMEFLDPEAYRSLRWLMDNDDVDDLGLDFSLTEQISGSEKVVVDLIPNGRNVAVTDANKQEYLDRRFRYVLFESVADQLHAFLTGLYEVIPRELLLIFDPEEFDYLLCGSPEIDVTDWQTHAVLSPNLEGANVTNWFWEIVRHMPNEYRRRLLLFATGSACVPLSGFRGLTSYDGRLCPFNLKGVSYRTTQYISSHACFNRLDLPLYHSKRELKKMLYATLDTDLTGFTTA</sequence>
<evidence type="ECO:0000256" key="5">
    <source>
        <dbReference type="ARBA" id="ARBA00022786"/>
    </source>
</evidence>
<protein>
    <recommendedName>
        <fullName evidence="3">HECT-type E3 ubiquitin transferase</fullName>
        <ecNumber evidence="3">2.3.2.26</ecNumber>
    </recommendedName>
</protein>
<proteinExistence type="predicted"/>
<dbReference type="GO" id="GO:0006511">
    <property type="term" value="P:ubiquitin-dependent protein catabolic process"/>
    <property type="evidence" value="ECO:0007669"/>
    <property type="project" value="TreeGrafter"/>
</dbReference>
<evidence type="ECO:0000313" key="9">
    <source>
        <dbReference type="EMBL" id="KAF4324499.1"/>
    </source>
</evidence>
<dbReference type="FunFam" id="3.30.2410.10:FF:000009">
    <property type="entry name" value="Probable E3 ubiquitin-protein ligase HECTD2"/>
    <property type="match status" value="1"/>
</dbReference>
<comment type="caution">
    <text evidence="6">Lacks conserved residue(s) required for the propagation of feature annotation.</text>
</comment>
<dbReference type="SUPFAM" id="SSF56204">
    <property type="entry name" value="Hect, E3 ligase catalytic domain"/>
    <property type="match status" value="2"/>
</dbReference>
<feature type="active site" description="Glycyl thioester intermediate" evidence="6">
    <location>
        <position position="1039"/>
    </location>
</feature>
<dbReference type="InterPro" id="IPR035983">
    <property type="entry name" value="Hect_E3_ubiquitin_ligase"/>
</dbReference>
<evidence type="ECO:0000256" key="1">
    <source>
        <dbReference type="ARBA" id="ARBA00000885"/>
    </source>
</evidence>
<comment type="pathway">
    <text evidence="2">Protein modification; protein ubiquitination.</text>
</comment>
<dbReference type="EMBL" id="AOFI03000017">
    <property type="protein sequence ID" value="KAF4324499.1"/>
    <property type="molecule type" value="Genomic_DNA"/>
</dbReference>
<dbReference type="Gene3D" id="3.90.1750.10">
    <property type="entry name" value="Hect, E3 ligase catalytic domains"/>
    <property type="match status" value="2"/>
</dbReference>
<organism evidence="9 10">
    <name type="scientific">Phytophthora kernoviae 00238/432</name>
    <dbReference type="NCBI Taxonomy" id="1284355"/>
    <lineage>
        <taxon>Eukaryota</taxon>
        <taxon>Sar</taxon>
        <taxon>Stramenopiles</taxon>
        <taxon>Oomycota</taxon>
        <taxon>Peronosporomycetes</taxon>
        <taxon>Peronosporales</taxon>
        <taxon>Peronosporaceae</taxon>
        <taxon>Phytophthora</taxon>
    </lineage>
</organism>
<name>A0A8J4SLM8_9STRA</name>